<dbReference type="EMBL" id="AACS02000010">
    <property type="protein sequence ID" value="EAU87485.1"/>
    <property type="molecule type" value="Genomic_DNA"/>
</dbReference>
<evidence type="ECO:0000256" key="2">
    <source>
        <dbReference type="ARBA" id="ARBA00010617"/>
    </source>
</evidence>
<proteinExistence type="inferred from homology"/>
<keyword evidence="10" id="KW-0472">Membrane</keyword>
<keyword evidence="5 9" id="KW-0560">Oxidoreductase</keyword>
<evidence type="ECO:0000256" key="6">
    <source>
        <dbReference type="ARBA" id="ARBA00023004"/>
    </source>
</evidence>
<dbReference type="OMA" id="SWLIVMM"/>
<dbReference type="GO" id="GO:0004497">
    <property type="term" value="F:monooxygenase activity"/>
    <property type="evidence" value="ECO:0007669"/>
    <property type="project" value="UniProtKB-KW"/>
</dbReference>
<dbReference type="SUPFAM" id="SSF48264">
    <property type="entry name" value="Cytochrome P450"/>
    <property type="match status" value="1"/>
</dbReference>
<dbReference type="GeneID" id="6011023"/>
<evidence type="ECO:0000256" key="3">
    <source>
        <dbReference type="ARBA" id="ARBA00022617"/>
    </source>
</evidence>
<keyword evidence="10" id="KW-1133">Transmembrane helix</keyword>
<evidence type="ECO:0000313" key="12">
    <source>
        <dbReference type="Proteomes" id="UP000001861"/>
    </source>
</evidence>
<reference evidence="11 12" key="1">
    <citation type="journal article" date="2010" name="Proc. Natl. Acad. Sci. U.S.A.">
        <title>Insights into evolution of multicellular fungi from the assembled chromosomes of the mushroom Coprinopsis cinerea (Coprinus cinereus).</title>
        <authorList>
            <person name="Stajich J.E."/>
            <person name="Wilke S.K."/>
            <person name="Ahren D."/>
            <person name="Au C.H."/>
            <person name="Birren B.W."/>
            <person name="Borodovsky M."/>
            <person name="Burns C."/>
            <person name="Canback B."/>
            <person name="Casselton L.A."/>
            <person name="Cheng C.K."/>
            <person name="Deng J."/>
            <person name="Dietrich F.S."/>
            <person name="Fargo D.C."/>
            <person name="Farman M.L."/>
            <person name="Gathman A.C."/>
            <person name="Goldberg J."/>
            <person name="Guigo R."/>
            <person name="Hoegger P.J."/>
            <person name="Hooker J.B."/>
            <person name="Huggins A."/>
            <person name="James T.Y."/>
            <person name="Kamada T."/>
            <person name="Kilaru S."/>
            <person name="Kodira C."/>
            <person name="Kues U."/>
            <person name="Kupfer D."/>
            <person name="Kwan H.S."/>
            <person name="Lomsadze A."/>
            <person name="Li W."/>
            <person name="Lilly W.W."/>
            <person name="Ma L.J."/>
            <person name="Mackey A.J."/>
            <person name="Manning G."/>
            <person name="Martin F."/>
            <person name="Muraguchi H."/>
            <person name="Natvig D.O."/>
            <person name="Palmerini H."/>
            <person name="Ramesh M.A."/>
            <person name="Rehmeyer C.J."/>
            <person name="Roe B.A."/>
            <person name="Shenoy N."/>
            <person name="Stanke M."/>
            <person name="Ter-Hovhannisyan V."/>
            <person name="Tunlid A."/>
            <person name="Velagapudi R."/>
            <person name="Vision T.J."/>
            <person name="Zeng Q."/>
            <person name="Zolan M.E."/>
            <person name="Pukkila P.J."/>
        </authorList>
    </citation>
    <scope>NUCLEOTIDE SEQUENCE [LARGE SCALE GENOMIC DNA]</scope>
    <source>
        <strain evidence="12">Okayama-7 / 130 / ATCC MYA-4618 / FGSC 9003</strain>
    </source>
</reference>
<dbReference type="PANTHER" id="PTHR24287:SF1">
    <property type="entry name" value="P450, PUTATIVE (EUROFUNG)-RELATED"/>
    <property type="match status" value="1"/>
</dbReference>
<accession>A8NK12</accession>
<dbReference type="Gene3D" id="1.10.630.10">
    <property type="entry name" value="Cytochrome P450"/>
    <property type="match status" value="1"/>
</dbReference>
<dbReference type="STRING" id="240176.A8NK12"/>
<comment type="caution">
    <text evidence="11">The sequence shown here is derived from an EMBL/GenBank/DDBJ whole genome shotgun (WGS) entry which is preliminary data.</text>
</comment>
<dbReference type="InterPro" id="IPR036396">
    <property type="entry name" value="Cyt_P450_sf"/>
</dbReference>
<evidence type="ECO:0000256" key="4">
    <source>
        <dbReference type="ARBA" id="ARBA00022723"/>
    </source>
</evidence>
<feature type="binding site" description="axial binding residue" evidence="8">
    <location>
        <position position="534"/>
    </location>
    <ligand>
        <name>heme</name>
        <dbReference type="ChEBI" id="CHEBI:30413"/>
    </ligand>
    <ligandPart>
        <name>Fe</name>
        <dbReference type="ChEBI" id="CHEBI:18248"/>
    </ligandPart>
</feature>
<evidence type="ECO:0000313" key="11">
    <source>
        <dbReference type="EMBL" id="EAU87485.1"/>
    </source>
</evidence>
<name>A8NK12_COPC7</name>
<dbReference type="VEuPathDB" id="FungiDB:CC1G_02244"/>
<keyword evidence="3 8" id="KW-0349">Heme</keyword>
<gene>
    <name evidence="11" type="ORF">CC1G_02244</name>
</gene>
<evidence type="ECO:0000256" key="8">
    <source>
        <dbReference type="PIRSR" id="PIRSR602401-1"/>
    </source>
</evidence>
<dbReference type="RefSeq" id="XP_001834508.1">
    <property type="nucleotide sequence ID" value="XM_001834456.1"/>
</dbReference>
<feature type="transmembrane region" description="Helical" evidence="10">
    <location>
        <begin position="12"/>
        <end position="31"/>
    </location>
</feature>
<dbReference type="GO" id="GO:0020037">
    <property type="term" value="F:heme binding"/>
    <property type="evidence" value="ECO:0007669"/>
    <property type="project" value="InterPro"/>
</dbReference>
<evidence type="ECO:0000256" key="1">
    <source>
        <dbReference type="ARBA" id="ARBA00001971"/>
    </source>
</evidence>
<keyword evidence="4 8" id="KW-0479">Metal-binding</keyword>
<dbReference type="CDD" id="cd11063">
    <property type="entry name" value="CYP52"/>
    <property type="match status" value="1"/>
</dbReference>
<dbReference type="InterPro" id="IPR001128">
    <property type="entry name" value="Cyt_P450"/>
</dbReference>
<comment type="similarity">
    <text evidence="2 9">Belongs to the cytochrome P450 family.</text>
</comment>
<dbReference type="PRINTS" id="PR00385">
    <property type="entry name" value="P450"/>
</dbReference>
<organism evidence="11 12">
    <name type="scientific">Coprinopsis cinerea (strain Okayama-7 / 130 / ATCC MYA-4618 / FGSC 9003)</name>
    <name type="common">Inky cap fungus</name>
    <name type="synonym">Hormographiella aspergillata</name>
    <dbReference type="NCBI Taxonomy" id="240176"/>
    <lineage>
        <taxon>Eukaryota</taxon>
        <taxon>Fungi</taxon>
        <taxon>Dikarya</taxon>
        <taxon>Basidiomycota</taxon>
        <taxon>Agaricomycotina</taxon>
        <taxon>Agaricomycetes</taxon>
        <taxon>Agaricomycetidae</taxon>
        <taxon>Agaricales</taxon>
        <taxon>Agaricineae</taxon>
        <taxon>Psathyrellaceae</taxon>
        <taxon>Coprinopsis</taxon>
    </lineage>
</organism>
<evidence type="ECO:0000256" key="7">
    <source>
        <dbReference type="ARBA" id="ARBA00023033"/>
    </source>
</evidence>
<keyword evidence="7 9" id="KW-0503">Monooxygenase</keyword>
<sequence>MAILSPGIKFVGRGVAYVTVFVGGLVGATKVAESRGYFVPIWMVLTGAVVAGPALAGLYITAGELKKKRRARALGARVVPKCRGSKIGNLDVLSMTLKNLAVGYPGDGLDEIIKARGPVFNIWLLWSDTLLTTCPEHIKLILATDFHNYVKGPRFIHNMGSVLGSGVFNSDGEMWKFHRSITRPVFTRDRIGDFDIFDHHTDVVLQKLKERLREGHAVDFQARLSFIHSAIHLTTLQDLMARFTLDTATQFLFGHCVNSLDAGLPYPPKAAPYVSVQQTPAGKMADDFARAFMEAQEVIAIRERVGWIWPLLEFWKDKTVEPMKVVNAYIEPIVKDAIERKKNALPEEKSGDEKEIQEGQTLLDYLVNVTQDPTILRDEILNIMIAGRDTTAATLTFCIYLLSQHPDVFQRLRTEVLEKVGPSRRPNFDDLKDMKYLRAVLNETLRLFPIVPFNVRETIEETIWPSPDPNEKPLYIPPGTKTSYSVFMMHRRTDLWGPDAEEFDPDRFIDERLKKYLIKNSFIFLPFNAGPRICLGQQYAYNEMSFMLIRLMQQFSSVTLDLDSAPPEAIPPKVWAEAPGRKATEKVFPKLHLTMYAGGGLWVKMQEATD</sequence>
<dbReference type="InterPro" id="IPR002401">
    <property type="entry name" value="Cyt_P450_E_grp-I"/>
</dbReference>
<evidence type="ECO:0000256" key="10">
    <source>
        <dbReference type="SAM" id="Phobius"/>
    </source>
</evidence>
<dbReference type="InterPro" id="IPR017972">
    <property type="entry name" value="Cyt_P450_CS"/>
</dbReference>
<comment type="cofactor">
    <cofactor evidence="1 8">
        <name>heme</name>
        <dbReference type="ChEBI" id="CHEBI:30413"/>
    </cofactor>
</comment>
<evidence type="ECO:0000256" key="9">
    <source>
        <dbReference type="RuleBase" id="RU000461"/>
    </source>
</evidence>
<evidence type="ECO:0000256" key="5">
    <source>
        <dbReference type="ARBA" id="ARBA00023002"/>
    </source>
</evidence>
<dbReference type="KEGG" id="cci:CC1G_02244"/>
<dbReference type="AlphaFoldDB" id="A8NK12"/>
<keyword evidence="12" id="KW-1185">Reference proteome</keyword>
<protein>
    <submittedName>
        <fullName evidence="11">Cytochrome P450 monooxygenase pc-1</fullName>
    </submittedName>
</protein>
<dbReference type="PANTHER" id="PTHR24287">
    <property type="entry name" value="P450, PUTATIVE (EUROFUNG)-RELATED"/>
    <property type="match status" value="1"/>
</dbReference>
<keyword evidence="6 8" id="KW-0408">Iron</keyword>
<dbReference type="GO" id="GO:0005506">
    <property type="term" value="F:iron ion binding"/>
    <property type="evidence" value="ECO:0007669"/>
    <property type="project" value="InterPro"/>
</dbReference>
<dbReference type="InParanoid" id="A8NK12"/>
<dbReference type="PRINTS" id="PR00463">
    <property type="entry name" value="EP450I"/>
</dbReference>
<dbReference type="OrthoDB" id="1470350at2759"/>
<dbReference type="Pfam" id="PF00067">
    <property type="entry name" value="p450"/>
    <property type="match status" value="1"/>
</dbReference>
<dbReference type="eggNOG" id="KOG0157">
    <property type="taxonomic scope" value="Eukaryota"/>
</dbReference>
<dbReference type="InterPro" id="IPR047146">
    <property type="entry name" value="Cyt_P450_E_CYP52_fungi"/>
</dbReference>
<keyword evidence="10" id="KW-0812">Transmembrane</keyword>
<feature type="transmembrane region" description="Helical" evidence="10">
    <location>
        <begin position="37"/>
        <end position="62"/>
    </location>
</feature>
<dbReference type="Proteomes" id="UP000001861">
    <property type="component" value="Unassembled WGS sequence"/>
</dbReference>
<dbReference type="PROSITE" id="PS00086">
    <property type="entry name" value="CYTOCHROME_P450"/>
    <property type="match status" value="1"/>
</dbReference>
<dbReference type="GO" id="GO:0016705">
    <property type="term" value="F:oxidoreductase activity, acting on paired donors, with incorporation or reduction of molecular oxygen"/>
    <property type="evidence" value="ECO:0007669"/>
    <property type="project" value="InterPro"/>
</dbReference>